<dbReference type="AlphaFoldDB" id="A0ABD2YTU9"/>
<evidence type="ECO:0000256" key="4">
    <source>
        <dbReference type="ARBA" id="ARBA00022617"/>
    </source>
</evidence>
<keyword evidence="9" id="KW-0408">Iron</keyword>
<accession>A0ABD2YTU9</accession>
<keyword evidence="6" id="KW-0479">Metal-binding</keyword>
<sequence>MVVLTLPFRHRENIGDNLAKFAPWSYLIRGVCKPLNQSGKSHGGDVVKLMGGFNIAHMYPSIKVLERITGIRSKLERVHNQIDEILENILREHKVKRAESRLGNAEVKEDLVDFF</sequence>
<dbReference type="Proteomes" id="UP001630127">
    <property type="component" value="Unassembled WGS sequence"/>
</dbReference>
<evidence type="ECO:0000313" key="12">
    <source>
        <dbReference type="EMBL" id="KAL3509662.1"/>
    </source>
</evidence>
<evidence type="ECO:0000256" key="11">
    <source>
        <dbReference type="ARBA" id="ARBA00023136"/>
    </source>
</evidence>
<keyword evidence="10" id="KW-0503">Monooxygenase</keyword>
<dbReference type="PANTHER" id="PTHR47953">
    <property type="entry name" value="OS08G0105600 PROTEIN"/>
    <property type="match status" value="1"/>
</dbReference>
<proteinExistence type="inferred from homology"/>
<evidence type="ECO:0000313" key="13">
    <source>
        <dbReference type="Proteomes" id="UP001630127"/>
    </source>
</evidence>
<keyword evidence="11" id="KW-0472">Membrane</keyword>
<keyword evidence="5" id="KW-0812">Transmembrane</keyword>
<dbReference type="GO" id="GO:0016020">
    <property type="term" value="C:membrane"/>
    <property type="evidence" value="ECO:0007669"/>
    <property type="project" value="UniProtKB-SubCell"/>
</dbReference>
<gene>
    <name evidence="12" type="ORF">ACH5RR_029063</name>
</gene>
<dbReference type="InterPro" id="IPR052306">
    <property type="entry name" value="CYP450_71D"/>
</dbReference>
<reference evidence="12 13" key="1">
    <citation type="submission" date="2024-11" db="EMBL/GenBank/DDBJ databases">
        <title>A near-complete genome assembly of Cinchona calisaya.</title>
        <authorList>
            <person name="Lian D.C."/>
            <person name="Zhao X.W."/>
            <person name="Wei L."/>
        </authorList>
    </citation>
    <scope>NUCLEOTIDE SEQUENCE [LARGE SCALE GENOMIC DNA]</scope>
    <source>
        <tissue evidence="12">Nenye</tissue>
    </source>
</reference>
<name>A0ABD2YTU9_9GENT</name>
<keyword evidence="13" id="KW-1185">Reference proteome</keyword>
<comment type="similarity">
    <text evidence="3">Belongs to the cytochrome P450 family.</text>
</comment>
<dbReference type="PANTHER" id="PTHR47953:SF19">
    <property type="entry name" value="OS06G0641600 PROTEIN"/>
    <property type="match status" value="1"/>
</dbReference>
<protein>
    <submittedName>
        <fullName evidence="12">Uncharacterized protein</fullName>
    </submittedName>
</protein>
<dbReference type="GO" id="GO:0046872">
    <property type="term" value="F:metal ion binding"/>
    <property type="evidence" value="ECO:0007669"/>
    <property type="project" value="UniProtKB-KW"/>
</dbReference>
<keyword evidence="4" id="KW-0349">Heme</keyword>
<evidence type="ECO:0000256" key="9">
    <source>
        <dbReference type="ARBA" id="ARBA00023004"/>
    </source>
</evidence>
<evidence type="ECO:0000256" key="2">
    <source>
        <dbReference type="ARBA" id="ARBA00004167"/>
    </source>
</evidence>
<keyword evidence="7" id="KW-1133">Transmembrane helix</keyword>
<dbReference type="EMBL" id="JBJUIK010000012">
    <property type="protein sequence ID" value="KAL3509662.1"/>
    <property type="molecule type" value="Genomic_DNA"/>
</dbReference>
<evidence type="ECO:0000256" key="3">
    <source>
        <dbReference type="ARBA" id="ARBA00010617"/>
    </source>
</evidence>
<evidence type="ECO:0000256" key="5">
    <source>
        <dbReference type="ARBA" id="ARBA00022692"/>
    </source>
</evidence>
<comment type="subcellular location">
    <subcellularLocation>
        <location evidence="2">Membrane</location>
        <topology evidence="2">Single-pass membrane protein</topology>
    </subcellularLocation>
</comment>
<organism evidence="12 13">
    <name type="scientific">Cinchona calisaya</name>
    <dbReference type="NCBI Taxonomy" id="153742"/>
    <lineage>
        <taxon>Eukaryota</taxon>
        <taxon>Viridiplantae</taxon>
        <taxon>Streptophyta</taxon>
        <taxon>Embryophyta</taxon>
        <taxon>Tracheophyta</taxon>
        <taxon>Spermatophyta</taxon>
        <taxon>Magnoliopsida</taxon>
        <taxon>eudicotyledons</taxon>
        <taxon>Gunneridae</taxon>
        <taxon>Pentapetalae</taxon>
        <taxon>asterids</taxon>
        <taxon>lamiids</taxon>
        <taxon>Gentianales</taxon>
        <taxon>Rubiaceae</taxon>
        <taxon>Cinchonoideae</taxon>
        <taxon>Cinchoneae</taxon>
        <taxon>Cinchona</taxon>
    </lineage>
</organism>
<comment type="cofactor">
    <cofactor evidence="1">
        <name>heme</name>
        <dbReference type="ChEBI" id="CHEBI:30413"/>
    </cofactor>
</comment>
<evidence type="ECO:0000256" key="7">
    <source>
        <dbReference type="ARBA" id="ARBA00022989"/>
    </source>
</evidence>
<evidence type="ECO:0000256" key="10">
    <source>
        <dbReference type="ARBA" id="ARBA00023033"/>
    </source>
</evidence>
<evidence type="ECO:0000256" key="1">
    <source>
        <dbReference type="ARBA" id="ARBA00001971"/>
    </source>
</evidence>
<evidence type="ECO:0000256" key="6">
    <source>
        <dbReference type="ARBA" id="ARBA00022723"/>
    </source>
</evidence>
<dbReference type="GO" id="GO:0004497">
    <property type="term" value="F:monooxygenase activity"/>
    <property type="evidence" value="ECO:0007669"/>
    <property type="project" value="UniProtKB-KW"/>
</dbReference>
<comment type="caution">
    <text evidence="12">The sequence shown here is derived from an EMBL/GenBank/DDBJ whole genome shotgun (WGS) entry which is preliminary data.</text>
</comment>
<evidence type="ECO:0000256" key="8">
    <source>
        <dbReference type="ARBA" id="ARBA00023002"/>
    </source>
</evidence>
<keyword evidence="8" id="KW-0560">Oxidoreductase</keyword>